<dbReference type="EMBL" id="JBHLUU010000005">
    <property type="protein sequence ID" value="MFC0473895.1"/>
    <property type="molecule type" value="Genomic_DNA"/>
</dbReference>
<comment type="caution">
    <text evidence="7">The sequence shown here is derived from an EMBL/GenBank/DDBJ whole genome shotgun (WGS) entry which is preliminary data.</text>
</comment>
<feature type="transmembrane region" description="Helical" evidence="6">
    <location>
        <begin position="166"/>
        <end position="188"/>
    </location>
</feature>
<comment type="subcellular location">
    <subcellularLocation>
        <location evidence="1">Membrane</location>
        <topology evidence="1">Multi-pass membrane protein</topology>
    </subcellularLocation>
</comment>
<feature type="transmembrane region" description="Helical" evidence="6">
    <location>
        <begin position="323"/>
        <end position="346"/>
    </location>
</feature>
<sequence>MTNHKEHFLTEVMQYIKSKEAKEVVYKELSYHLKMSKSELVSKGANENEAEEKAIKQMGSPAELGTHFNKLYRPVFDWKLFGLFLIIISMGILPIINVQDVYSQNLMIRQLMFIAMGIIVTVTVMLIDYRKIKKLGWLSLIVAFGLLLAFNYFPSFRINGVGYLEIAGFIISVRVVLPLLLVFWACYMSKEKPKLLVVFIVFLLSVFLFMRLPSLTDVFIYSIMVLTLFLSCSISKKAKFTTIGVSFGLFLTFVVLLWFTTEEYQWVRLLAFLNPEDYAQDAGYMYLMLKDFIKSGGWFGNQEAVNPIPDLTTDMVFANITYFYGWLVAAFLLVLLSLLLFRMIVLSIQIKDRFGKQLILGVCSLLSIQFVYNVGMILGLLPIISMSLPFISYGLTPTVLNSLLIGIVLSVYRRKNIALKI</sequence>
<keyword evidence="3" id="KW-0133">Cell shape</keyword>
<accession>A0ABV6KKP7</accession>
<dbReference type="Proteomes" id="UP001589738">
    <property type="component" value="Unassembled WGS sequence"/>
</dbReference>
<feature type="transmembrane region" description="Helical" evidence="6">
    <location>
        <begin position="390"/>
        <end position="412"/>
    </location>
</feature>
<feature type="transmembrane region" description="Helical" evidence="6">
    <location>
        <begin position="358"/>
        <end position="384"/>
    </location>
</feature>
<dbReference type="RefSeq" id="WP_377057425.1">
    <property type="nucleotide sequence ID" value="NZ_JBHLUU010000005.1"/>
</dbReference>
<proteinExistence type="predicted"/>
<dbReference type="PANTHER" id="PTHR30474">
    <property type="entry name" value="CELL CYCLE PROTEIN"/>
    <property type="match status" value="1"/>
</dbReference>
<feature type="transmembrane region" description="Helical" evidence="6">
    <location>
        <begin position="135"/>
        <end position="154"/>
    </location>
</feature>
<keyword evidence="4 6" id="KW-1133">Transmembrane helix</keyword>
<evidence type="ECO:0000256" key="1">
    <source>
        <dbReference type="ARBA" id="ARBA00004141"/>
    </source>
</evidence>
<dbReference type="InterPro" id="IPR001182">
    <property type="entry name" value="FtsW/RodA"/>
</dbReference>
<feature type="transmembrane region" description="Helical" evidence="6">
    <location>
        <begin position="195"/>
        <end position="212"/>
    </location>
</feature>
<feature type="transmembrane region" description="Helical" evidence="6">
    <location>
        <begin position="78"/>
        <end position="96"/>
    </location>
</feature>
<dbReference type="Pfam" id="PF01098">
    <property type="entry name" value="FTSW_RODA_SPOVE"/>
    <property type="match status" value="1"/>
</dbReference>
<name>A0ABV6KKP7_9BACI</name>
<evidence type="ECO:0000256" key="3">
    <source>
        <dbReference type="ARBA" id="ARBA00022960"/>
    </source>
</evidence>
<reference evidence="7 8" key="1">
    <citation type="submission" date="2024-09" db="EMBL/GenBank/DDBJ databases">
        <authorList>
            <person name="Sun Q."/>
            <person name="Mori K."/>
        </authorList>
    </citation>
    <scope>NUCLEOTIDE SEQUENCE [LARGE SCALE GENOMIC DNA]</scope>
    <source>
        <strain evidence="7 8">CGMCC 1.9126</strain>
    </source>
</reference>
<evidence type="ECO:0000313" key="7">
    <source>
        <dbReference type="EMBL" id="MFC0473895.1"/>
    </source>
</evidence>
<dbReference type="PANTHER" id="PTHR30474:SF1">
    <property type="entry name" value="PEPTIDOGLYCAN GLYCOSYLTRANSFERASE MRDB"/>
    <property type="match status" value="1"/>
</dbReference>
<feature type="transmembrane region" description="Helical" evidence="6">
    <location>
        <begin position="218"/>
        <end position="235"/>
    </location>
</feature>
<organism evidence="7 8">
    <name type="scientific">Robertmurraya beringensis</name>
    <dbReference type="NCBI Taxonomy" id="641660"/>
    <lineage>
        <taxon>Bacteria</taxon>
        <taxon>Bacillati</taxon>
        <taxon>Bacillota</taxon>
        <taxon>Bacilli</taxon>
        <taxon>Bacillales</taxon>
        <taxon>Bacillaceae</taxon>
        <taxon>Robertmurraya</taxon>
    </lineage>
</organism>
<evidence type="ECO:0000256" key="2">
    <source>
        <dbReference type="ARBA" id="ARBA00022692"/>
    </source>
</evidence>
<keyword evidence="2 6" id="KW-0812">Transmembrane</keyword>
<keyword evidence="8" id="KW-1185">Reference proteome</keyword>
<keyword evidence="5 6" id="KW-0472">Membrane</keyword>
<evidence type="ECO:0000313" key="8">
    <source>
        <dbReference type="Proteomes" id="UP001589738"/>
    </source>
</evidence>
<protein>
    <submittedName>
        <fullName evidence="7">FtsW/RodA/SpoVE family cell cycle protein</fullName>
    </submittedName>
</protein>
<dbReference type="NCBIfam" id="NF038403">
    <property type="entry name" value="perm_prefix_1"/>
    <property type="match status" value="1"/>
</dbReference>
<evidence type="ECO:0000256" key="6">
    <source>
        <dbReference type="SAM" id="Phobius"/>
    </source>
</evidence>
<gene>
    <name evidence="7" type="ORF">ACFFHF_00865</name>
</gene>
<feature type="transmembrane region" description="Helical" evidence="6">
    <location>
        <begin position="242"/>
        <end position="260"/>
    </location>
</feature>
<evidence type="ECO:0000256" key="4">
    <source>
        <dbReference type="ARBA" id="ARBA00022989"/>
    </source>
</evidence>
<evidence type="ECO:0000256" key="5">
    <source>
        <dbReference type="ARBA" id="ARBA00023136"/>
    </source>
</evidence>
<feature type="transmembrane region" description="Helical" evidence="6">
    <location>
        <begin position="108"/>
        <end position="128"/>
    </location>
</feature>
<dbReference type="InterPro" id="IPR047928">
    <property type="entry name" value="Perm_prefix_1"/>
</dbReference>